<dbReference type="EMBL" id="LR899015">
    <property type="protein sequence ID" value="CAD7093965.1"/>
    <property type="molecule type" value="Genomic_DNA"/>
</dbReference>
<evidence type="ECO:0000313" key="9">
    <source>
        <dbReference type="EMBL" id="CAD7093965.1"/>
    </source>
</evidence>
<dbReference type="FunFam" id="1.10.10.540:FF:000001">
    <property type="entry name" value="UV excision repair protein RAD23 B"/>
    <property type="match status" value="1"/>
</dbReference>
<reference evidence="9 10" key="1">
    <citation type="submission" date="2020-11" db="EMBL/GenBank/DDBJ databases">
        <authorList>
            <person name="Wallbank WR R."/>
            <person name="Pardo Diaz C."/>
            <person name="Kozak K."/>
            <person name="Martin S."/>
            <person name="Jiggins C."/>
            <person name="Moest M."/>
            <person name="Warren A I."/>
            <person name="Generalovic N T."/>
            <person name="Byers J.R.P. K."/>
            <person name="Montejo-Kovacevich G."/>
            <person name="Yen C E."/>
        </authorList>
    </citation>
    <scope>NUCLEOTIDE SEQUENCE [LARGE SCALE GENOMIC DNA]</scope>
</reference>
<gene>
    <name evidence="9" type="ORF">HERILL_LOCUS16213</name>
</gene>
<dbReference type="CDD" id="cd14380">
    <property type="entry name" value="UBA2_Rad23"/>
    <property type="match status" value="1"/>
</dbReference>
<dbReference type="GO" id="GO:0031593">
    <property type="term" value="F:polyubiquitin modification-dependent protein binding"/>
    <property type="evidence" value="ECO:0007669"/>
    <property type="project" value="UniProtKB-UniRule"/>
</dbReference>
<dbReference type="NCBIfam" id="TIGR00601">
    <property type="entry name" value="rad23"/>
    <property type="match status" value="1"/>
</dbReference>
<keyword evidence="4 5" id="KW-0539">Nucleus</keyword>
<dbReference type="GO" id="GO:0043130">
    <property type="term" value="F:ubiquitin binding"/>
    <property type="evidence" value="ECO:0007669"/>
    <property type="project" value="UniProtKB-UniRule"/>
</dbReference>
<evidence type="ECO:0000259" key="8">
    <source>
        <dbReference type="PROSITE" id="PS50053"/>
    </source>
</evidence>
<feature type="compositionally biased region" description="Low complexity" evidence="6">
    <location>
        <begin position="126"/>
        <end position="154"/>
    </location>
</feature>
<dbReference type="Pfam" id="PF00627">
    <property type="entry name" value="UBA"/>
    <property type="match status" value="2"/>
</dbReference>
<comment type="function">
    <text evidence="5">Multiubiquitin chain receptor involved in modulation of proteasomal degradation. Involved in nucleotide excision repair.</text>
</comment>
<dbReference type="Gene3D" id="1.10.10.540">
    <property type="entry name" value="XPC-binding domain"/>
    <property type="match status" value="1"/>
</dbReference>
<dbReference type="SMART" id="SM00165">
    <property type="entry name" value="UBA"/>
    <property type="match status" value="2"/>
</dbReference>
<dbReference type="PROSITE" id="PS50030">
    <property type="entry name" value="UBA"/>
    <property type="match status" value="2"/>
</dbReference>
<dbReference type="GO" id="GO:0070628">
    <property type="term" value="F:proteasome binding"/>
    <property type="evidence" value="ECO:0007669"/>
    <property type="project" value="TreeGrafter"/>
</dbReference>
<dbReference type="GO" id="GO:0006289">
    <property type="term" value="P:nucleotide-excision repair"/>
    <property type="evidence" value="ECO:0007669"/>
    <property type="project" value="UniProtKB-UniRule"/>
</dbReference>
<dbReference type="Pfam" id="PF00240">
    <property type="entry name" value="ubiquitin"/>
    <property type="match status" value="1"/>
</dbReference>
<evidence type="ECO:0000313" key="10">
    <source>
        <dbReference type="Proteomes" id="UP000594454"/>
    </source>
</evidence>
<comment type="similarity">
    <text evidence="5">Belongs to the RAD23 family.</text>
</comment>
<feature type="compositionally biased region" description="Gly residues" evidence="6">
    <location>
        <begin position="333"/>
        <end position="342"/>
    </location>
</feature>
<feature type="region of interest" description="Disordered" evidence="6">
    <location>
        <begin position="304"/>
        <end position="342"/>
    </location>
</feature>
<proteinExistence type="inferred from homology"/>
<dbReference type="PANTHER" id="PTHR10621:SF0">
    <property type="entry name" value="UV EXCISION REPAIR PROTEIN RAD23"/>
    <property type="match status" value="1"/>
</dbReference>
<dbReference type="OrthoDB" id="419317at2759"/>
<dbReference type="OMA" id="WLTPTKQ"/>
<dbReference type="InterPro" id="IPR029071">
    <property type="entry name" value="Ubiquitin-like_domsf"/>
</dbReference>
<comment type="subcellular location">
    <subcellularLocation>
        <location evidence="5">Nucleus</location>
    </subcellularLocation>
    <subcellularLocation>
        <location evidence="5">Cytoplasm</location>
    </subcellularLocation>
</comment>
<evidence type="ECO:0000256" key="4">
    <source>
        <dbReference type="ARBA" id="ARBA00023242"/>
    </source>
</evidence>
<dbReference type="InterPro" id="IPR004806">
    <property type="entry name" value="Rad23"/>
</dbReference>
<feature type="domain" description="UBA" evidence="7">
    <location>
        <begin position="355"/>
        <end position="395"/>
    </location>
</feature>
<dbReference type="FunFam" id="1.10.8.10:FF:000002">
    <property type="entry name" value="UV excision repair protein RAD23 homolog"/>
    <property type="match status" value="1"/>
</dbReference>
<keyword evidence="1" id="KW-0677">Repeat</keyword>
<dbReference type="InterPro" id="IPR015940">
    <property type="entry name" value="UBA"/>
</dbReference>
<dbReference type="FunFam" id="3.10.20.90:FF:000254">
    <property type="entry name" value="UV excision repair protein Rad23"/>
    <property type="match status" value="1"/>
</dbReference>
<dbReference type="Gene3D" id="1.10.8.10">
    <property type="entry name" value="DNA helicase RuvA subunit, C-terminal domain"/>
    <property type="match status" value="2"/>
</dbReference>
<evidence type="ECO:0000256" key="6">
    <source>
        <dbReference type="SAM" id="MobiDB-lite"/>
    </source>
</evidence>
<dbReference type="InterPro" id="IPR009060">
    <property type="entry name" value="UBA-like_sf"/>
</dbReference>
<dbReference type="AlphaFoldDB" id="A0A7R8V6S3"/>
<name>A0A7R8V6S3_HERIL</name>
<dbReference type="FunFam" id="1.10.8.10:FF:000003">
    <property type="entry name" value="UV excision repair protein RAD23 homolog"/>
    <property type="match status" value="1"/>
</dbReference>
<dbReference type="PANTHER" id="PTHR10621">
    <property type="entry name" value="UV EXCISION REPAIR PROTEIN RAD23"/>
    <property type="match status" value="1"/>
</dbReference>
<protein>
    <recommendedName>
        <fullName evidence="5">UV excision repair protein RAD23</fullName>
    </recommendedName>
</protein>
<evidence type="ECO:0000259" key="7">
    <source>
        <dbReference type="PROSITE" id="PS50030"/>
    </source>
</evidence>
<dbReference type="InParanoid" id="A0A7R8V6S3"/>
<feature type="domain" description="UBA" evidence="7">
    <location>
        <begin position="167"/>
        <end position="207"/>
    </location>
</feature>
<dbReference type="PRINTS" id="PR01839">
    <property type="entry name" value="RAD23PROTEIN"/>
</dbReference>
<dbReference type="Gene3D" id="3.10.20.90">
    <property type="entry name" value="Phosphatidylinositol 3-kinase Catalytic Subunit, Chain A, domain 1"/>
    <property type="match status" value="1"/>
</dbReference>
<dbReference type="InterPro" id="IPR000626">
    <property type="entry name" value="Ubiquitin-like_dom"/>
</dbReference>
<dbReference type="InterPro" id="IPR006636">
    <property type="entry name" value="STI1_HS-bd"/>
</dbReference>
<feature type="region of interest" description="Disordered" evidence="6">
    <location>
        <begin position="79"/>
        <end position="154"/>
    </location>
</feature>
<keyword evidence="5" id="KW-0963">Cytoplasm</keyword>
<sequence>MIVTVKNLQHHTFTVEIDPTKTIKDLKQKIEDERGHDYPVENQKLIYAGMVLSDDRTIESYNIDEKKFIVVMVKIVKTPQPAPGSGSTSDKTATSQSTTATTTSQAAATESKTGPKTDGDTKTTTRPETTTSSRTQPASSTSTTTTAGSGTSTSAQAAAESALIMGPEYDKIVENIMEMGYCREVVEEALRASYNNPDRAVEYLLSGIPETNVADTELDTSGRTTGGTGGSTGDDSSSERRSGDGSEDPLAFLRNQPQFQQMRTLIQENPEFLNAVLQQIGQTNPALLQLISDNQDSFLNMLNEPRGDAAPASRPESGGGGGGGNVAAATGMPGSGNVGAGSEGDTVSAAITLTPQDRDAIDRLKALGFPEHLVLQAYFACEKNENLAANFLLSHPFDE</sequence>
<dbReference type="Pfam" id="PF09280">
    <property type="entry name" value="XPC-binding"/>
    <property type="match status" value="1"/>
</dbReference>
<dbReference type="InterPro" id="IPR015360">
    <property type="entry name" value="XPC-bd"/>
</dbReference>
<dbReference type="GO" id="GO:0003684">
    <property type="term" value="F:damaged DNA binding"/>
    <property type="evidence" value="ECO:0007669"/>
    <property type="project" value="UniProtKB-UniRule"/>
</dbReference>
<evidence type="ECO:0000256" key="2">
    <source>
        <dbReference type="ARBA" id="ARBA00022763"/>
    </source>
</evidence>
<dbReference type="SUPFAM" id="SSF54236">
    <property type="entry name" value="Ubiquitin-like"/>
    <property type="match status" value="1"/>
</dbReference>
<accession>A0A7R8V6S3</accession>
<dbReference type="GO" id="GO:0005829">
    <property type="term" value="C:cytosol"/>
    <property type="evidence" value="ECO:0007669"/>
    <property type="project" value="TreeGrafter"/>
</dbReference>
<feature type="domain" description="Ubiquitin-like" evidence="8">
    <location>
        <begin position="1"/>
        <end position="74"/>
    </location>
</feature>
<dbReference type="InterPro" id="IPR036353">
    <property type="entry name" value="XPC-bd_sf"/>
</dbReference>
<evidence type="ECO:0000256" key="5">
    <source>
        <dbReference type="RuleBase" id="RU367049"/>
    </source>
</evidence>
<dbReference type="GO" id="GO:0043161">
    <property type="term" value="P:proteasome-mediated ubiquitin-dependent protein catabolic process"/>
    <property type="evidence" value="ECO:0007669"/>
    <property type="project" value="UniProtKB-UniRule"/>
</dbReference>
<evidence type="ECO:0000256" key="1">
    <source>
        <dbReference type="ARBA" id="ARBA00022737"/>
    </source>
</evidence>
<dbReference type="FunCoup" id="A0A7R8V6S3">
    <property type="interactions" value="1943"/>
</dbReference>
<feature type="compositionally biased region" description="Low complexity" evidence="6">
    <location>
        <begin position="87"/>
        <end position="112"/>
    </location>
</feature>
<dbReference type="SUPFAM" id="SSF101238">
    <property type="entry name" value="XPC-binding domain"/>
    <property type="match status" value="1"/>
</dbReference>
<feature type="region of interest" description="Disordered" evidence="6">
    <location>
        <begin position="212"/>
        <end position="251"/>
    </location>
</feature>
<dbReference type="SMART" id="SM00213">
    <property type="entry name" value="UBQ"/>
    <property type="match status" value="1"/>
</dbReference>
<dbReference type="PROSITE" id="PS50053">
    <property type="entry name" value="UBIQUITIN_2"/>
    <property type="match status" value="1"/>
</dbReference>
<dbReference type="GO" id="GO:0005654">
    <property type="term" value="C:nucleoplasm"/>
    <property type="evidence" value="ECO:0007669"/>
    <property type="project" value="TreeGrafter"/>
</dbReference>
<keyword evidence="10" id="KW-1185">Reference proteome</keyword>
<dbReference type="Proteomes" id="UP000594454">
    <property type="component" value="Chromosome 7"/>
</dbReference>
<feature type="compositionally biased region" description="Basic and acidic residues" evidence="6">
    <location>
        <begin position="113"/>
        <end position="125"/>
    </location>
</feature>
<dbReference type="SMART" id="SM00727">
    <property type="entry name" value="STI1"/>
    <property type="match status" value="1"/>
</dbReference>
<dbReference type="CDD" id="cd01805">
    <property type="entry name" value="Ubl_Rad23"/>
    <property type="match status" value="1"/>
</dbReference>
<evidence type="ECO:0000256" key="3">
    <source>
        <dbReference type="ARBA" id="ARBA00023204"/>
    </source>
</evidence>
<organism evidence="9 10">
    <name type="scientific">Hermetia illucens</name>
    <name type="common">Black soldier fly</name>
    <dbReference type="NCBI Taxonomy" id="343691"/>
    <lineage>
        <taxon>Eukaryota</taxon>
        <taxon>Metazoa</taxon>
        <taxon>Ecdysozoa</taxon>
        <taxon>Arthropoda</taxon>
        <taxon>Hexapoda</taxon>
        <taxon>Insecta</taxon>
        <taxon>Pterygota</taxon>
        <taxon>Neoptera</taxon>
        <taxon>Endopterygota</taxon>
        <taxon>Diptera</taxon>
        <taxon>Brachycera</taxon>
        <taxon>Stratiomyomorpha</taxon>
        <taxon>Stratiomyidae</taxon>
        <taxon>Hermetiinae</taxon>
        <taxon>Hermetia</taxon>
    </lineage>
</organism>
<keyword evidence="2 5" id="KW-0227">DNA damage</keyword>
<dbReference type="SUPFAM" id="SSF46934">
    <property type="entry name" value="UBA-like"/>
    <property type="match status" value="2"/>
</dbReference>
<keyword evidence="3 5" id="KW-0234">DNA repair</keyword>